<evidence type="ECO:0000259" key="5">
    <source>
        <dbReference type="PROSITE" id="PS00498"/>
    </source>
</evidence>
<feature type="chain" id="PRO_5035888326" description="Tyrosinase copper-binding domain-containing protein" evidence="3">
    <location>
        <begin position="20"/>
        <end position="401"/>
    </location>
</feature>
<evidence type="ECO:0000259" key="4">
    <source>
        <dbReference type="PROSITE" id="PS00497"/>
    </source>
</evidence>
<dbReference type="PROSITE" id="PS00498">
    <property type="entry name" value="TYROSINASE_2"/>
    <property type="match status" value="1"/>
</dbReference>
<gene>
    <name evidence="6" type="ORF">SMACR_04270</name>
</gene>
<reference evidence="6 7" key="1">
    <citation type="submission" date="2017-07" db="EMBL/GenBank/DDBJ databases">
        <title>Genome sequence of the Sordaria macrospora wild type strain R19027.</title>
        <authorList>
            <person name="Nowrousian M."/>
            <person name="Teichert I."/>
            <person name="Kueck U."/>
        </authorList>
    </citation>
    <scope>NUCLEOTIDE SEQUENCE [LARGE SCALE GENOMIC DNA]</scope>
    <source>
        <strain evidence="6 7">R19027</strain>
        <tissue evidence="6">Mycelium</tissue>
    </source>
</reference>
<keyword evidence="2" id="KW-0560">Oxidoreductase</keyword>
<organism evidence="6 7">
    <name type="scientific">Sordaria macrospora</name>
    <dbReference type="NCBI Taxonomy" id="5147"/>
    <lineage>
        <taxon>Eukaryota</taxon>
        <taxon>Fungi</taxon>
        <taxon>Dikarya</taxon>
        <taxon>Ascomycota</taxon>
        <taxon>Pezizomycotina</taxon>
        <taxon>Sordariomycetes</taxon>
        <taxon>Sordariomycetidae</taxon>
        <taxon>Sordariales</taxon>
        <taxon>Sordariaceae</taxon>
        <taxon>Sordaria</taxon>
    </lineage>
</organism>
<dbReference type="VEuPathDB" id="FungiDB:SMAC_04270"/>
<protein>
    <recommendedName>
        <fullName evidence="4 5">Tyrosinase copper-binding domain-containing protein</fullName>
    </recommendedName>
</protein>
<evidence type="ECO:0000313" key="7">
    <source>
        <dbReference type="Proteomes" id="UP000433876"/>
    </source>
</evidence>
<dbReference type="PANTHER" id="PTHR11474">
    <property type="entry name" value="TYROSINASE FAMILY MEMBER"/>
    <property type="match status" value="1"/>
</dbReference>
<dbReference type="InterPro" id="IPR002227">
    <property type="entry name" value="Tyrosinase_Cu-bd"/>
</dbReference>
<dbReference type="GO" id="GO:0046872">
    <property type="term" value="F:metal ion binding"/>
    <property type="evidence" value="ECO:0007669"/>
    <property type="project" value="UniProtKB-KW"/>
</dbReference>
<keyword evidence="1" id="KW-0479">Metal-binding</keyword>
<evidence type="ECO:0000313" key="6">
    <source>
        <dbReference type="EMBL" id="KAA8635821.1"/>
    </source>
</evidence>
<dbReference type="Proteomes" id="UP000433876">
    <property type="component" value="Unassembled WGS sequence"/>
</dbReference>
<name>A0A8S9A4C4_SORMA</name>
<dbReference type="InterPro" id="IPR008922">
    <property type="entry name" value="Di-copper_centre_dom_sf"/>
</dbReference>
<dbReference type="GO" id="GO:0016491">
    <property type="term" value="F:oxidoreductase activity"/>
    <property type="evidence" value="ECO:0007669"/>
    <property type="project" value="UniProtKB-KW"/>
</dbReference>
<dbReference type="PRINTS" id="PR00092">
    <property type="entry name" value="TYROSINASE"/>
</dbReference>
<accession>A0A8S9A4C4</accession>
<dbReference type="InterPro" id="IPR050316">
    <property type="entry name" value="Tyrosinase/Hemocyanin"/>
</dbReference>
<dbReference type="EMBL" id="NMPR01000009">
    <property type="protein sequence ID" value="KAA8635821.1"/>
    <property type="molecule type" value="Genomic_DNA"/>
</dbReference>
<dbReference type="AlphaFoldDB" id="A0A8S9A4C4"/>
<proteinExistence type="predicted"/>
<sequence length="401" mass="44604">MHIKSVICVSAALAGAASALNLPKFSQHDIDSGSALAALNKIATQNAMKAFKGKCKKSDYKVRQEWRTIPPGQRRKYVAAVQCLQKKPSVFQEVEGTTSAYEDLQWIHLNRTFEVHFSALFLPWHRYLLHTYEQQLAACGYKGPIPYWEWGFDTEGDLSKSPVFDDSDASLGADGDRVPHEGYNMTLWPDQYPAVTYPPGNGSGCVTKGPFGGLETHLGPVLLTDWGTSTYTSVENPNLKNTRCLKRDLNSVLLHKHANFRNTTNLILQSNELDIFQAALANDVRFDNDPRFAPFVGDQGVHFGGHMSIGGDPAGDVFLSNGDPAFYLHHGQIDRVWWIWQNLDPANRLFNVSGTHTFLNSPPTPDVTVDESIVVHPDFPPVVIKDIMNTLTGDPLCYVYI</sequence>
<feature type="domain" description="Tyrosinase copper-binding" evidence="5">
    <location>
        <begin position="323"/>
        <end position="334"/>
    </location>
</feature>
<dbReference type="PROSITE" id="PS00497">
    <property type="entry name" value="TYROSINASE_1"/>
    <property type="match status" value="1"/>
</dbReference>
<dbReference type="SUPFAM" id="SSF48056">
    <property type="entry name" value="Di-copper centre-containing domain"/>
    <property type="match status" value="1"/>
</dbReference>
<dbReference type="Gene3D" id="1.10.1280.10">
    <property type="entry name" value="Di-copper center containing domain from catechol oxidase"/>
    <property type="match status" value="1"/>
</dbReference>
<evidence type="ECO:0000256" key="3">
    <source>
        <dbReference type="SAM" id="SignalP"/>
    </source>
</evidence>
<evidence type="ECO:0000256" key="1">
    <source>
        <dbReference type="ARBA" id="ARBA00022723"/>
    </source>
</evidence>
<dbReference type="OMA" id="ADMYISP"/>
<dbReference type="PANTHER" id="PTHR11474:SF125">
    <property type="entry name" value="N-ACETYL-6-HYDROXYTRYPTOPHAN OXIDASE IVOB-RELATED"/>
    <property type="match status" value="1"/>
</dbReference>
<feature type="domain" description="Tyrosinase copper-binding" evidence="4">
    <location>
        <begin position="116"/>
        <end position="133"/>
    </location>
</feature>
<feature type="signal peptide" evidence="3">
    <location>
        <begin position="1"/>
        <end position="19"/>
    </location>
</feature>
<comment type="caution">
    <text evidence="6">The sequence shown here is derived from an EMBL/GenBank/DDBJ whole genome shotgun (WGS) entry which is preliminary data.</text>
</comment>
<dbReference type="Pfam" id="PF00264">
    <property type="entry name" value="Tyrosinase"/>
    <property type="match status" value="1"/>
</dbReference>
<keyword evidence="3" id="KW-0732">Signal</keyword>
<evidence type="ECO:0000256" key="2">
    <source>
        <dbReference type="ARBA" id="ARBA00023002"/>
    </source>
</evidence>